<dbReference type="Pfam" id="PF00535">
    <property type="entry name" value="Glycos_transf_2"/>
    <property type="match status" value="1"/>
</dbReference>
<dbReference type="HOGENOM" id="CLU_033536_0_1_9"/>
<feature type="domain" description="Glycosyltransferase 2-like" evidence="8">
    <location>
        <begin position="11"/>
        <end position="180"/>
    </location>
</feature>
<keyword evidence="4 7" id="KW-0812">Transmembrane</keyword>
<dbReference type="InterPro" id="IPR050256">
    <property type="entry name" value="Glycosyltransferase_2"/>
</dbReference>
<evidence type="ECO:0000256" key="1">
    <source>
        <dbReference type="ARBA" id="ARBA00004141"/>
    </source>
</evidence>
<comment type="caution">
    <text evidence="9">The sequence shown here is derived from an EMBL/GenBank/DDBJ whole genome shotgun (WGS) entry which is preliminary data.</text>
</comment>
<evidence type="ECO:0000256" key="5">
    <source>
        <dbReference type="ARBA" id="ARBA00022989"/>
    </source>
</evidence>
<evidence type="ECO:0000259" key="8">
    <source>
        <dbReference type="Pfam" id="PF00535"/>
    </source>
</evidence>
<dbReference type="InterPro" id="IPR001173">
    <property type="entry name" value="Glyco_trans_2-like"/>
</dbReference>
<evidence type="ECO:0000256" key="7">
    <source>
        <dbReference type="SAM" id="Phobius"/>
    </source>
</evidence>
<dbReference type="Proteomes" id="UP000003346">
    <property type="component" value="Unassembled WGS sequence"/>
</dbReference>
<dbReference type="InterPro" id="IPR029044">
    <property type="entry name" value="Nucleotide-diphossugar_trans"/>
</dbReference>
<keyword evidence="5 7" id="KW-1133">Transmembrane helix</keyword>
<dbReference type="CDD" id="cd04187">
    <property type="entry name" value="DPM1_like_bac"/>
    <property type="match status" value="1"/>
</dbReference>
<gene>
    <name evidence="9" type="ORF">OENOO_55035</name>
</gene>
<evidence type="ECO:0000256" key="2">
    <source>
        <dbReference type="ARBA" id="ARBA00022676"/>
    </source>
</evidence>
<name>A0NJ68_OENOE</name>
<sequence>MGGKNMHKLVIVIPAYFEEEVLDSTISTLTQILEQLSEEKKISGGSTLLVVNDGSTDQTWSIIENYHKSNHFVSGINLSRNYGHQNALWAGMTAASVDADLLITIDADLQDDPKSIIEMVDKYHAGYDVVYGVRNNRESDTFFKRASANLFYKLMNKLGVNIIPNHADFRLIDRRVLKQLLQFPERNLFLRGMLPLVGFSSTKVFYKRRARQAGKSKYPLHKMLLLAWDGITSFSEVPIRSIIVFGFLLVFLSAFYVLYGLIRWATGHTETGWTSLMVSIWLLGGIQLIVVGIVGEYIGKIFKEVKRRPRFIIQDDLYTKPKPPRIKNSDSSSNV</sequence>
<keyword evidence="2" id="KW-0328">Glycosyltransferase</keyword>
<dbReference type="AlphaFoldDB" id="A0NJ68"/>
<dbReference type="Gene3D" id="3.90.550.10">
    <property type="entry name" value="Spore Coat Polysaccharide Biosynthesis Protein SpsA, Chain A"/>
    <property type="match status" value="1"/>
</dbReference>
<organism evidence="9 10">
    <name type="scientific">Oenococcus oeni ATCC BAA-1163</name>
    <dbReference type="NCBI Taxonomy" id="379360"/>
    <lineage>
        <taxon>Bacteria</taxon>
        <taxon>Bacillati</taxon>
        <taxon>Bacillota</taxon>
        <taxon>Bacilli</taxon>
        <taxon>Lactobacillales</taxon>
        <taxon>Lactobacillaceae</taxon>
        <taxon>Oenococcus</taxon>
    </lineage>
</organism>
<keyword evidence="3" id="KW-0808">Transferase</keyword>
<evidence type="ECO:0000256" key="3">
    <source>
        <dbReference type="ARBA" id="ARBA00022679"/>
    </source>
</evidence>
<dbReference type="EMBL" id="AAUV01000050">
    <property type="protein sequence ID" value="EAV39486.1"/>
    <property type="molecule type" value="Genomic_DNA"/>
</dbReference>
<dbReference type="GO" id="GO:0016757">
    <property type="term" value="F:glycosyltransferase activity"/>
    <property type="evidence" value="ECO:0007669"/>
    <property type="project" value="UniProtKB-KW"/>
</dbReference>
<dbReference type="PANTHER" id="PTHR48090">
    <property type="entry name" value="UNDECAPRENYL-PHOSPHATE 4-DEOXY-4-FORMAMIDO-L-ARABINOSE TRANSFERASE-RELATED"/>
    <property type="match status" value="1"/>
</dbReference>
<feature type="transmembrane region" description="Helical" evidence="7">
    <location>
        <begin position="274"/>
        <end position="298"/>
    </location>
</feature>
<comment type="subcellular location">
    <subcellularLocation>
        <location evidence="1">Membrane</location>
        <topology evidence="1">Multi-pass membrane protein</topology>
    </subcellularLocation>
</comment>
<evidence type="ECO:0000313" key="9">
    <source>
        <dbReference type="EMBL" id="EAV39486.1"/>
    </source>
</evidence>
<evidence type="ECO:0000313" key="10">
    <source>
        <dbReference type="Proteomes" id="UP000003346"/>
    </source>
</evidence>
<dbReference type="PANTHER" id="PTHR48090:SF1">
    <property type="entry name" value="PROPHAGE BACTOPRENOL GLUCOSYL TRANSFERASE HOMOLOG"/>
    <property type="match status" value="1"/>
</dbReference>
<accession>A0NJ68</accession>
<evidence type="ECO:0000256" key="6">
    <source>
        <dbReference type="ARBA" id="ARBA00023136"/>
    </source>
</evidence>
<keyword evidence="6 7" id="KW-0472">Membrane</keyword>
<feature type="transmembrane region" description="Helical" evidence="7">
    <location>
        <begin position="242"/>
        <end position="262"/>
    </location>
</feature>
<proteinExistence type="predicted"/>
<reference evidence="9 10" key="1">
    <citation type="submission" date="2006-11" db="EMBL/GenBank/DDBJ databases">
        <authorList>
            <consortium name="Laboratoire de Microbiologie (Universite Bourgogne)"/>
            <consortium name="GENOME Express"/>
            <consortium name="UMR Oenologie Ampelologie (Universite Bordeaux 2)"/>
            <person name="Guzzo J."/>
        </authorList>
    </citation>
    <scope>NUCLEOTIDE SEQUENCE [LARGE SCALE GENOMIC DNA]</scope>
    <source>
        <strain evidence="9 10">ATCC BAA-1163</strain>
    </source>
</reference>
<dbReference type="SUPFAM" id="SSF53448">
    <property type="entry name" value="Nucleotide-diphospho-sugar transferases"/>
    <property type="match status" value="1"/>
</dbReference>
<evidence type="ECO:0000256" key="4">
    <source>
        <dbReference type="ARBA" id="ARBA00022692"/>
    </source>
</evidence>
<protein>
    <submittedName>
        <fullName evidence="9">Dolichol phosphate mannose synthase</fullName>
    </submittedName>
</protein>
<dbReference type="GO" id="GO:0005886">
    <property type="term" value="C:plasma membrane"/>
    <property type="evidence" value="ECO:0007669"/>
    <property type="project" value="TreeGrafter"/>
</dbReference>